<dbReference type="NCBIfam" id="NF004685">
    <property type="entry name" value="PRK06029.1"/>
    <property type="match status" value="1"/>
</dbReference>
<dbReference type="InterPro" id="IPR036551">
    <property type="entry name" value="Flavin_trans-like"/>
</dbReference>
<comment type="caution">
    <text evidence="6">The sequence shown here is derived from an EMBL/GenBank/DDBJ whole genome shotgun (WGS) entry which is preliminary data.</text>
</comment>
<evidence type="ECO:0000256" key="4">
    <source>
        <dbReference type="ARBA" id="ARBA00022679"/>
    </source>
</evidence>
<keyword evidence="7" id="KW-1185">Reference proteome</keyword>
<evidence type="ECO:0000313" key="7">
    <source>
        <dbReference type="Proteomes" id="UP001210261"/>
    </source>
</evidence>
<keyword evidence="1" id="KW-0637">Prenyltransferase</keyword>
<protein>
    <submittedName>
        <fullName evidence="6">UbiX family flavin prenyltransferase</fullName>
        <ecNumber evidence="6">2.5.1.129</ecNumber>
    </submittedName>
</protein>
<dbReference type="EC" id="2.5.1.129" evidence="6"/>
<evidence type="ECO:0000256" key="2">
    <source>
        <dbReference type="ARBA" id="ARBA00022630"/>
    </source>
</evidence>
<dbReference type="EMBL" id="JAQHXR010000004">
    <property type="protein sequence ID" value="MDA3969422.1"/>
    <property type="molecule type" value="Genomic_DNA"/>
</dbReference>
<feature type="domain" description="Flavoprotein" evidence="5">
    <location>
        <begin position="3"/>
        <end position="169"/>
    </location>
</feature>
<sequence>MRRIVVGISGASAIYLGFRFLNILPNEIEKYLVISNGARLVLQSEDIKVDFSGVENLTIFDDTALESCISSGSFRCDCMAIIPCSSNTLAKIACGISDTLITRVAHVMIKESRKLLLAPREMPFSAIMLENMLKLSRLGVVISPPLFGSYSGRTLDDIENLILGKWCDSLGIDYDYKRWS</sequence>
<evidence type="ECO:0000256" key="1">
    <source>
        <dbReference type="ARBA" id="ARBA00022602"/>
    </source>
</evidence>
<dbReference type="Proteomes" id="UP001210261">
    <property type="component" value="Unassembled WGS sequence"/>
</dbReference>
<keyword evidence="2" id="KW-0285">Flavoprotein</keyword>
<reference evidence="6 7" key="1">
    <citation type="submission" date="2023-01" db="EMBL/GenBank/DDBJ databases">
        <title>Description of Helicobacter ibis sp. nov. isolated from faecal droppings of black-faced ibis (Theristicus melanopis).</title>
        <authorList>
            <person name="Lopez-Cantillo M."/>
            <person name="Vidal-Veuthey B."/>
            <person name="Mella A."/>
            <person name="De La Haba R."/>
            <person name="Collado L."/>
        </authorList>
    </citation>
    <scope>NUCLEOTIDE SEQUENCE [LARGE SCALE GENOMIC DNA]</scope>
    <source>
        <strain evidence="6 7">A82</strain>
    </source>
</reference>
<dbReference type="Gene3D" id="3.40.50.1950">
    <property type="entry name" value="Flavin prenyltransferase-like"/>
    <property type="match status" value="1"/>
</dbReference>
<dbReference type="RefSeq" id="WP_271021780.1">
    <property type="nucleotide sequence ID" value="NZ_JAQHXR010000004.1"/>
</dbReference>
<dbReference type="GO" id="GO:0106141">
    <property type="term" value="F:flavin prenyltransferase activity"/>
    <property type="evidence" value="ECO:0007669"/>
    <property type="project" value="UniProtKB-EC"/>
</dbReference>
<dbReference type="Pfam" id="PF02441">
    <property type="entry name" value="Flavoprotein"/>
    <property type="match status" value="1"/>
</dbReference>
<dbReference type="InterPro" id="IPR004507">
    <property type="entry name" value="UbiX-like"/>
</dbReference>
<keyword evidence="3" id="KW-0288">FMN</keyword>
<organism evidence="6 7">
    <name type="scientific">Helicobacter ibis</name>
    <dbReference type="NCBI Taxonomy" id="2962633"/>
    <lineage>
        <taxon>Bacteria</taxon>
        <taxon>Pseudomonadati</taxon>
        <taxon>Campylobacterota</taxon>
        <taxon>Epsilonproteobacteria</taxon>
        <taxon>Campylobacterales</taxon>
        <taxon>Helicobacteraceae</taxon>
        <taxon>Helicobacter</taxon>
    </lineage>
</organism>
<name>A0ABT4VFC6_9HELI</name>
<dbReference type="NCBIfam" id="TIGR00421">
    <property type="entry name" value="ubiX_pad"/>
    <property type="match status" value="1"/>
</dbReference>
<evidence type="ECO:0000259" key="5">
    <source>
        <dbReference type="Pfam" id="PF02441"/>
    </source>
</evidence>
<proteinExistence type="predicted"/>
<evidence type="ECO:0000256" key="3">
    <source>
        <dbReference type="ARBA" id="ARBA00022643"/>
    </source>
</evidence>
<dbReference type="SUPFAM" id="SSF52507">
    <property type="entry name" value="Homo-oligomeric flavin-containing Cys decarboxylases, HFCD"/>
    <property type="match status" value="1"/>
</dbReference>
<dbReference type="InterPro" id="IPR003382">
    <property type="entry name" value="Flavoprotein"/>
</dbReference>
<keyword evidence="4 6" id="KW-0808">Transferase</keyword>
<gene>
    <name evidence="6" type="ORF">PF021_07035</name>
</gene>
<accession>A0ABT4VFC6</accession>
<evidence type="ECO:0000313" key="6">
    <source>
        <dbReference type="EMBL" id="MDA3969422.1"/>
    </source>
</evidence>